<sequence>MESGACAVAAGLLQLQTDEAARYQANKPASSPAAPPRTVRQQRRREWSPDTGTHSVKRENNNNNNNNNSSRLSSTL</sequence>
<protein>
    <submittedName>
        <fullName evidence="2">Uncharacterized protein</fullName>
    </submittedName>
</protein>
<dbReference type="AlphaFoldDB" id="A0AAV6S0T8"/>
<proteinExistence type="predicted"/>
<comment type="caution">
    <text evidence="2">The sequence shown here is derived from an EMBL/GenBank/DDBJ whole genome shotgun (WGS) entry which is preliminary data.</text>
</comment>
<keyword evidence="3" id="KW-1185">Reference proteome</keyword>
<evidence type="ECO:0000256" key="1">
    <source>
        <dbReference type="SAM" id="MobiDB-lite"/>
    </source>
</evidence>
<dbReference type="EMBL" id="JAGKHQ010000008">
    <property type="protein sequence ID" value="KAG7510914.1"/>
    <property type="molecule type" value="Genomic_DNA"/>
</dbReference>
<name>A0AAV6S0T8_SOLSE</name>
<feature type="region of interest" description="Disordered" evidence="1">
    <location>
        <begin position="21"/>
        <end position="76"/>
    </location>
</feature>
<dbReference type="Proteomes" id="UP000693946">
    <property type="component" value="Linkage Group LG16"/>
</dbReference>
<evidence type="ECO:0000313" key="2">
    <source>
        <dbReference type="EMBL" id="KAG7510914.1"/>
    </source>
</evidence>
<evidence type="ECO:0000313" key="3">
    <source>
        <dbReference type="Proteomes" id="UP000693946"/>
    </source>
</evidence>
<accession>A0AAV6S0T8</accession>
<organism evidence="2 3">
    <name type="scientific">Solea senegalensis</name>
    <name type="common">Senegalese sole</name>
    <dbReference type="NCBI Taxonomy" id="28829"/>
    <lineage>
        <taxon>Eukaryota</taxon>
        <taxon>Metazoa</taxon>
        <taxon>Chordata</taxon>
        <taxon>Craniata</taxon>
        <taxon>Vertebrata</taxon>
        <taxon>Euteleostomi</taxon>
        <taxon>Actinopterygii</taxon>
        <taxon>Neopterygii</taxon>
        <taxon>Teleostei</taxon>
        <taxon>Neoteleostei</taxon>
        <taxon>Acanthomorphata</taxon>
        <taxon>Carangaria</taxon>
        <taxon>Pleuronectiformes</taxon>
        <taxon>Pleuronectoidei</taxon>
        <taxon>Soleidae</taxon>
        <taxon>Solea</taxon>
    </lineage>
</organism>
<reference evidence="2 3" key="1">
    <citation type="journal article" date="2021" name="Sci. Rep.">
        <title>Chromosome anchoring in Senegalese sole (Solea senegalensis) reveals sex-associated markers and genome rearrangements in flatfish.</title>
        <authorList>
            <person name="Guerrero-Cozar I."/>
            <person name="Gomez-Garrido J."/>
            <person name="Berbel C."/>
            <person name="Martinez-Blanch J.F."/>
            <person name="Alioto T."/>
            <person name="Claros M.G."/>
            <person name="Gagnaire P.A."/>
            <person name="Manchado M."/>
        </authorList>
    </citation>
    <scope>NUCLEOTIDE SEQUENCE [LARGE SCALE GENOMIC DNA]</scope>
    <source>
        <strain evidence="2">Sse05_10M</strain>
    </source>
</reference>
<gene>
    <name evidence="2" type="ORF">JOB18_035823</name>
</gene>